<organism evidence="2 3">
    <name type="scientific">Larinioides sclopetarius</name>
    <dbReference type="NCBI Taxonomy" id="280406"/>
    <lineage>
        <taxon>Eukaryota</taxon>
        <taxon>Metazoa</taxon>
        <taxon>Ecdysozoa</taxon>
        <taxon>Arthropoda</taxon>
        <taxon>Chelicerata</taxon>
        <taxon>Arachnida</taxon>
        <taxon>Araneae</taxon>
        <taxon>Araneomorphae</taxon>
        <taxon>Entelegynae</taxon>
        <taxon>Araneoidea</taxon>
        <taxon>Araneidae</taxon>
        <taxon>Larinioides</taxon>
    </lineage>
</organism>
<sequence>MCFYCLLILYILKLFCLYLPGGRIKKISSSKKRYKFPLTYSSWKIGRMHLSSRSQFCSYSEITLTILKISES</sequence>
<proteinExistence type="predicted"/>
<dbReference type="Proteomes" id="UP001497382">
    <property type="component" value="Unassembled WGS sequence"/>
</dbReference>
<evidence type="ECO:0000256" key="1">
    <source>
        <dbReference type="SAM" id="Phobius"/>
    </source>
</evidence>
<dbReference type="AlphaFoldDB" id="A0AAV2BZ12"/>
<keyword evidence="1" id="KW-0472">Membrane</keyword>
<keyword evidence="3" id="KW-1185">Reference proteome</keyword>
<feature type="transmembrane region" description="Helical" evidence="1">
    <location>
        <begin position="6"/>
        <end position="24"/>
    </location>
</feature>
<comment type="caution">
    <text evidence="2">The sequence shown here is derived from an EMBL/GenBank/DDBJ whole genome shotgun (WGS) entry which is preliminary data.</text>
</comment>
<reference evidence="2 3" key="1">
    <citation type="submission" date="2024-04" db="EMBL/GenBank/DDBJ databases">
        <authorList>
            <person name="Rising A."/>
            <person name="Reimegard J."/>
            <person name="Sonavane S."/>
            <person name="Akerstrom W."/>
            <person name="Nylinder S."/>
            <person name="Hedman E."/>
            <person name="Kallberg Y."/>
        </authorList>
    </citation>
    <scope>NUCLEOTIDE SEQUENCE [LARGE SCALE GENOMIC DNA]</scope>
</reference>
<dbReference type="EMBL" id="CAXIEN010000736">
    <property type="protein sequence ID" value="CAL1301531.1"/>
    <property type="molecule type" value="Genomic_DNA"/>
</dbReference>
<evidence type="ECO:0000313" key="2">
    <source>
        <dbReference type="EMBL" id="CAL1301531.1"/>
    </source>
</evidence>
<accession>A0AAV2BZ12</accession>
<keyword evidence="1" id="KW-0812">Transmembrane</keyword>
<gene>
    <name evidence="2" type="ORF">LARSCL_LOCUS22585</name>
</gene>
<protein>
    <submittedName>
        <fullName evidence="2">Uncharacterized protein</fullName>
    </submittedName>
</protein>
<keyword evidence="1" id="KW-1133">Transmembrane helix</keyword>
<evidence type="ECO:0000313" key="3">
    <source>
        <dbReference type="Proteomes" id="UP001497382"/>
    </source>
</evidence>
<name>A0AAV2BZ12_9ARAC</name>